<dbReference type="STRING" id="34508.A0A4U5LPE6"/>
<gene>
    <name evidence="3" type="ORF">L596_030437</name>
</gene>
<protein>
    <recommendedName>
        <fullName evidence="2">Peptidase S1 domain-containing protein</fullName>
    </recommendedName>
</protein>
<evidence type="ECO:0000259" key="2">
    <source>
        <dbReference type="PROSITE" id="PS50240"/>
    </source>
</evidence>
<organism evidence="3 4">
    <name type="scientific">Steinernema carpocapsae</name>
    <name type="common">Entomopathogenic nematode</name>
    <dbReference type="NCBI Taxonomy" id="34508"/>
    <lineage>
        <taxon>Eukaryota</taxon>
        <taxon>Metazoa</taxon>
        <taxon>Ecdysozoa</taxon>
        <taxon>Nematoda</taxon>
        <taxon>Chromadorea</taxon>
        <taxon>Rhabditida</taxon>
        <taxon>Tylenchina</taxon>
        <taxon>Panagrolaimomorpha</taxon>
        <taxon>Strongyloidoidea</taxon>
        <taxon>Steinernematidae</taxon>
        <taxon>Steinernema</taxon>
    </lineage>
</organism>
<evidence type="ECO:0000256" key="1">
    <source>
        <dbReference type="ARBA" id="ARBA00023157"/>
    </source>
</evidence>
<dbReference type="GO" id="GO:0006508">
    <property type="term" value="P:proteolysis"/>
    <property type="evidence" value="ECO:0007669"/>
    <property type="project" value="InterPro"/>
</dbReference>
<dbReference type="InterPro" id="IPR043504">
    <property type="entry name" value="Peptidase_S1_PA_chymotrypsin"/>
</dbReference>
<reference evidence="3 4" key="1">
    <citation type="journal article" date="2015" name="Genome Biol.">
        <title>Comparative genomics of Steinernema reveals deeply conserved gene regulatory networks.</title>
        <authorList>
            <person name="Dillman A.R."/>
            <person name="Macchietto M."/>
            <person name="Porter C.F."/>
            <person name="Rogers A."/>
            <person name="Williams B."/>
            <person name="Antoshechkin I."/>
            <person name="Lee M.M."/>
            <person name="Goodwin Z."/>
            <person name="Lu X."/>
            <person name="Lewis E.E."/>
            <person name="Goodrich-Blair H."/>
            <person name="Stock S.P."/>
            <person name="Adams B.J."/>
            <person name="Sternberg P.W."/>
            <person name="Mortazavi A."/>
        </authorList>
    </citation>
    <scope>NUCLEOTIDE SEQUENCE [LARGE SCALE GENOMIC DNA]</scope>
    <source>
        <strain evidence="3 4">ALL</strain>
    </source>
</reference>
<dbReference type="AlphaFoldDB" id="A0A4U5LPE6"/>
<evidence type="ECO:0000313" key="4">
    <source>
        <dbReference type="Proteomes" id="UP000298663"/>
    </source>
</evidence>
<dbReference type="InterPro" id="IPR051333">
    <property type="entry name" value="CLIP_Serine_Protease"/>
</dbReference>
<dbReference type="InterPro" id="IPR001254">
    <property type="entry name" value="Trypsin_dom"/>
</dbReference>
<dbReference type="Pfam" id="PF00089">
    <property type="entry name" value="Trypsin"/>
    <property type="match status" value="1"/>
</dbReference>
<dbReference type="OrthoDB" id="5912168at2759"/>
<dbReference type="InterPro" id="IPR009003">
    <property type="entry name" value="Peptidase_S1_PA"/>
</dbReference>
<name>A0A4U5LPE6_STECR</name>
<feature type="domain" description="Peptidase S1" evidence="2">
    <location>
        <begin position="35"/>
        <end position="293"/>
    </location>
</feature>
<keyword evidence="4" id="KW-1185">Reference proteome</keyword>
<comment type="caution">
    <text evidence="3">The sequence shown here is derived from an EMBL/GenBank/DDBJ whole genome shotgun (WGS) entry which is preliminary data.</text>
</comment>
<reference evidence="3 4" key="2">
    <citation type="journal article" date="2019" name="G3 (Bethesda)">
        <title>Hybrid Assembly of the Genome of the Entomopathogenic Nematode Steinernema carpocapsae Identifies the X-Chromosome.</title>
        <authorList>
            <person name="Serra L."/>
            <person name="Macchietto M."/>
            <person name="Macias-Munoz A."/>
            <person name="McGill C.J."/>
            <person name="Rodriguez I.M."/>
            <person name="Rodriguez B."/>
            <person name="Murad R."/>
            <person name="Mortazavi A."/>
        </authorList>
    </citation>
    <scope>NUCLEOTIDE SEQUENCE [LARGE SCALE GENOMIC DNA]</scope>
    <source>
        <strain evidence="3 4">ALL</strain>
    </source>
</reference>
<dbReference type="InterPro" id="IPR018114">
    <property type="entry name" value="TRYPSIN_HIS"/>
</dbReference>
<proteinExistence type="predicted"/>
<dbReference type="Gene3D" id="2.40.10.10">
    <property type="entry name" value="Trypsin-like serine proteases"/>
    <property type="match status" value="1"/>
</dbReference>
<dbReference type="CDD" id="cd00190">
    <property type="entry name" value="Tryp_SPc"/>
    <property type="match status" value="1"/>
</dbReference>
<dbReference type="FunFam" id="2.40.10.10:FF:000068">
    <property type="entry name" value="transmembrane protease serine 2"/>
    <property type="match status" value="1"/>
</dbReference>
<keyword evidence="1" id="KW-1015">Disulfide bond</keyword>
<dbReference type="PROSITE" id="PS50240">
    <property type="entry name" value="TRYPSIN_DOM"/>
    <property type="match status" value="1"/>
</dbReference>
<dbReference type="PANTHER" id="PTHR24260">
    <property type="match status" value="1"/>
</dbReference>
<accession>A0A4U5LPE6</accession>
<dbReference type="PANTHER" id="PTHR24260:SF145">
    <property type="entry name" value="FI17609P1-RELATED"/>
    <property type="match status" value="1"/>
</dbReference>
<dbReference type="PRINTS" id="PR00722">
    <property type="entry name" value="CHYMOTRYPSIN"/>
</dbReference>
<evidence type="ECO:0000313" key="3">
    <source>
        <dbReference type="EMBL" id="TKR57783.1"/>
    </source>
</evidence>
<dbReference type="EMBL" id="AZBU02000014">
    <property type="protein sequence ID" value="TKR57783.1"/>
    <property type="molecule type" value="Genomic_DNA"/>
</dbReference>
<dbReference type="SMART" id="SM00020">
    <property type="entry name" value="Tryp_SPc"/>
    <property type="match status" value="1"/>
</dbReference>
<dbReference type="GO" id="GO:0004252">
    <property type="term" value="F:serine-type endopeptidase activity"/>
    <property type="evidence" value="ECO:0007669"/>
    <property type="project" value="InterPro"/>
</dbReference>
<sequence length="299" mass="32960">MYGNFGQTSYASRTVLVKLSGQSWLVCYVFALLALFGAVSSAPAPQELANGLGSLTYANGVKETCGGALISKRHVVTAAHCLANNPKTIMVWFGVVDRMAVFMTPGMQFRETVNLVSHPEYQHGLNFYNDIAIVELNAEINITDTVTPISILADDSEILTQPEAFAIGFGTYEYDKNNKAIMSPDLRYTNTSIVDFDFCKKQWSPHGGVSRIPIKLWDKQFCAGANGHGVGPSDSGGPLQIKKDDKWYQVGLASMADMDIINGERVTRPNQEKYPAIYTRMSKYCDFMKEKTGNAFECV</sequence>
<dbReference type="Proteomes" id="UP000298663">
    <property type="component" value="Unassembled WGS sequence"/>
</dbReference>
<dbReference type="PROSITE" id="PS00134">
    <property type="entry name" value="TRYPSIN_HIS"/>
    <property type="match status" value="1"/>
</dbReference>
<dbReference type="SUPFAM" id="SSF50494">
    <property type="entry name" value="Trypsin-like serine proteases"/>
    <property type="match status" value="1"/>
</dbReference>
<dbReference type="InterPro" id="IPR001314">
    <property type="entry name" value="Peptidase_S1A"/>
</dbReference>